<sequence length="590" mass="63861">MSLDSIKSQARHLAWKVDPNEGKNYNPFAKYAPPRRGGHGDEENQRLRHVQSEADAPSPLENERRNRQQTDFAPPHHAGTAPADGQLLQDGRKFDAPASQGKFDEEKELSDASASKDTEASRETTLVPNATQSSGEQQTHIVKKRNWARFGKKEEIQEDGPEPEEKKKWWKDTNPNITFMSMFRATVLGSWINVLLVCVPIGIALNYVKLEGSAKVSVFVVNFVAIIPLAALLSFATEELAMYVGETLGGLLNASFGNATELIVAIIALAQSKILIVQTSLIGSMLSNLLLVLGMCFFFGGVNRPKQHFNVTVAQTASSLLALSIGSLIIPTAFQRFGETTAGVAEISRGTAVILLVVYACYLLFQLKTHVDMYNEPSEKVEKRKRSKKEKGDTIRGIATMGAGSAASAGGQVNQSNLVRNPEDEEEEAPTLSRLGALITLLVATVLIALCSEFMVSGIDYITDAVSEEFVGLILLPIVGNAAEHATAVTVAIKDKMDLAIGVAVGSSMQIALLVLPLMVVIGWCGLGNQPMTLDFDGFQVAVLFIAVLLVNYLIQDGESHWLEGTLLMATYLIIAVSAWFYPAKGDVAG</sequence>
<proteinExistence type="predicted"/>
<evidence type="ECO:0000313" key="1">
    <source>
        <dbReference type="EMBL" id="KAK8219372.1"/>
    </source>
</evidence>
<evidence type="ECO:0000313" key="2">
    <source>
        <dbReference type="Proteomes" id="UP001320706"/>
    </source>
</evidence>
<reference evidence="1" key="1">
    <citation type="submission" date="2024-02" db="EMBL/GenBank/DDBJ databases">
        <title>Metagenome Assembled Genome of Zalaria obscura JY119.</title>
        <authorList>
            <person name="Vighnesh L."/>
            <person name="Jagadeeshwari U."/>
            <person name="Venkata Ramana C."/>
            <person name="Sasikala C."/>
        </authorList>
    </citation>
    <scope>NUCLEOTIDE SEQUENCE</scope>
    <source>
        <strain evidence="1">JY119</strain>
    </source>
</reference>
<comment type="caution">
    <text evidence="1">The sequence shown here is derived from an EMBL/GenBank/DDBJ whole genome shotgun (WGS) entry which is preliminary data.</text>
</comment>
<keyword evidence="2" id="KW-1185">Reference proteome</keyword>
<name>A0ACC3SMJ0_9PEZI</name>
<dbReference type="Proteomes" id="UP001320706">
    <property type="component" value="Unassembled WGS sequence"/>
</dbReference>
<gene>
    <name evidence="1" type="ORF">M8818_001107</name>
</gene>
<accession>A0ACC3SMJ0</accession>
<dbReference type="EMBL" id="JAMKPW020000004">
    <property type="protein sequence ID" value="KAK8219372.1"/>
    <property type="molecule type" value="Genomic_DNA"/>
</dbReference>
<protein>
    <submittedName>
        <fullName evidence="1">Uncharacterized protein</fullName>
    </submittedName>
</protein>
<organism evidence="1 2">
    <name type="scientific">Zalaria obscura</name>
    <dbReference type="NCBI Taxonomy" id="2024903"/>
    <lineage>
        <taxon>Eukaryota</taxon>
        <taxon>Fungi</taxon>
        <taxon>Dikarya</taxon>
        <taxon>Ascomycota</taxon>
        <taxon>Pezizomycotina</taxon>
        <taxon>Dothideomycetes</taxon>
        <taxon>Dothideomycetidae</taxon>
        <taxon>Dothideales</taxon>
        <taxon>Zalariaceae</taxon>
        <taxon>Zalaria</taxon>
    </lineage>
</organism>